<feature type="region of interest" description="Disordered" evidence="10">
    <location>
        <begin position="766"/>
        <end position="796"/>
    </location>
</feature>
<evidence type="ECO:0000259" key="12">
    <source>
        <dbReference type="PROSITE" id="PS50280"/>
    </source>
</evidence>
<evidence type="ECO:0000256" key="5">
    <source>
        <dbReference type="ARBA" id="ARBA00022833"/>
    </source>
</evidence>
<keyword evidence="6" id="KW-0805">Transcription regulation</keyword>
<dbReference type="InterPro" id="IPR036236">
    <property type="entry name" value="Znf_C2H2_sf"/>
</dbReference>
<dbReference type="RefSeq" id="XP_055885742.1">
    <property type="nucleotide sequence ID" value="XM_056029767.1"/>
</dbReference>
<dbReference type="SUPFAM" id="SSF57667">
    <property type="entry name" value="beta-beta-alpha zinc fingers"/>
    <property type="match status" value="3"/>
</dbReference>
<evidence type="ECO:0000256" key="6">
    <source>
        <dbReference type="ARBA" id="ARBA00023015"/>
    </source>
</evidence>
<dbReference type="Proteomes" id="UP001165740">
    <property type="component" value="Chromosome 5"/>
</dbReference>
<feature type="domain" description="C2H2-type" evidence="11">
    <location>
        <begin position="549"/>
        <end position="576"/>
    </location>
</feature>
<keyword evidence="8" id="KW-0539">Nucleus</keyword>
<dbReference type="Gene3D" id="2.170.270.10">
    <property type="entry name" value="SET domain"/>
    <property type="match status" value="1"/>
</dbReference>
<feature type="compositionally biased region" description="Basic and acidic residues" evidence="10">
    <location>
        <begin position="407"/>
        <end position="433"/>
    </location>
</feature>
<keyword evidence="2" id="KW-0479">Metal-binding</keyword>
<evidence type="ECO:0000256" key="7">
    <source>
        <dbReference type="ARBA" id="ARBA00023163"/>
    </source>
</evidence>
<dbReference type="Gene3D" id="3.30.160.60">
    <property type="entry name" value="Classic Zinc Finger"/>
    <property type="match status" value="4"/>
</dbReference>
<feature type="domain" description="C2H2-type" evidence="11">
    <location>
        <begin position="490"/>
        <end position="519"/>
    </location>
</feature>
<feature type="domain" description="C2H2-type" evidence="11">
    <location>
        <begin position="520"/>
        <end position="547"/>
    </location>
</feature>
<dbReference type="GO" id="GO:0005634">
    <property type="term" value="C:nucleus"/>
    <property type="evidence" value="ECO:0007669"/>
    <property type="project" value="UniProtKB-SubCell"/>
</dbReference>
<dbReference type="GeneID" id="106058791"/>
<evidence type="ECO:0000259" key="11">
    <source>
        <dbReference type="PROSITE" id="PS50157"/>
    </source>
</evidence>
<dbReference type="GO" id="GO:0008270">
    <property type="term" value="F:zinc ion binding"/>
    <property type="evidence" value="ECO:0007669"/>
    <property type="project" value="UniProtKB-KW"/>
</dbReference>
<feature type="domain" description="C2H2-type" evidence="11">
    <location>
        <begin position="613"/>
        <end position="640"/>
    </location>
</feature>
<feature type="region of interest" description="Disordered" evidence="10">
    <location>
        <begin position="403"/>
        <end position="459"/>
    </location>
</feature>
<keyword evidence="7" id="KW-0804">Transcription</keyword>
<evidence type="ECO:0000256" key="3">
    <source>
        <dbReference type="ARBA" id="ARBA00022737"/>
    </source>
</evidence>
<dbReference type="PROSITE" id="PS50157">
    <property type="entry name" value="ZINC_FINGER_C2H2_2"/>
    <property type="match status" value="7"/>
</dbReference>
<dbReference type="RefSeq" id="XP_055885741.1">
    <property type="nucleotide sequence ID" value="XM_056029766.1"/>
</dbReference>
<evidence type="ECO:0000313" key="14">
    <source>
        <dbReference type="RefSeq" id="XP_055885741.1"/>
    </source>
</evidence>
<reference evidence="14 15" key="1">
    <citation type="submission" date="2025-04" db="UniProtKB">
        <authorList>
            <consortium name="RefSeq"/>
        </authorList>
    </citation>
    <scope>IDENTIFICATION</scope>
</reference>
<dbReference type="PROSITE" id="PS50280">
    <property type="entry name" value="SET"/>
    <property type="match status" value="1"/>
</dbReference>
<evidence type="ECO:0000256" key="8">
    <source>
        <dbReference type="ARBA" id="ARBA00023242"/>
    </source>
</evidence>
<dbReference type="PANTHER" id="PTHR16515:SF49">
    <property type="entry name" value="GASTRULA ZINC FINGER PROTEIN XLCGF49.1-LIKE-RELATED"/>
    <property type="match status" value="1"/>
</dbReference>
<evidence type="ECO:0000256" key="10">
    <source>
        <dbReference type="SAM" id="MobiDB-lite"/>
    </source>
</evidence>
<feature type="domain" description="C2H2-type" evidence="11">
    <location>
        <begin position="579"/>
        <end position="606"/>
    </location>
</feature>
<name>A0A9W3AEW4_BIOGL</name>
<feature type="domain" description="C2H2-type" evidence="11">
    <location>
        <begin position="678"/>
        <end position="701"/>
    </location>
</feature>
<evidence type="ECO:0000313" key="13">
    <source>
        <dbReference type="Proteomes" id="UP001165740"/>
    </source>
</evidence>
<dbReference type="InterPro" id="IPR013087">
    <property type="entry name" value="Znf_C2H2_type"/>
</dbReference>
<keyword evidence="3" id="KW-0677">Repeat</keyword>
<sequence length="1210" mass="136433">MQESGVTVSNTAEDVGTDTWCEECGVSNIGECLIHGGKMIRAHDTAPPPKAYLSLPKILAIKRAKSFDICSLEARKGVFAKKTIKIRTLFGPLEAVVTQTKPRLSYGALEFEIHRQTGERLYLDTSDKYKCNWMIFVRPASKFSQQNLAAFENNGQIFFVTCKNIPAGTELRVWYSAAYAKSMGKSCLMPDLLDIVNVEKKGQDESQSLKVVPQKIEDKVCVEQAHLISEVKDEKLELNSQLLSQSLKVVPRKIEDKVCVEQAHLISEVKDEKLELNSQLLSDTFENVQLADNSDPSLLIKKDNNVFSCFLCSASFARIRQLESHVCTVFRDKIETQESNPRRRKGKPKKISDSSQELGFVMPNLLGPYELNNNSSEDVILQNDMNEDLQLTDHLLLPETLADTLEDTSRPDSNQEKTRVSEDVKPKVLESVKPKGRRGRPRKFPVKDKSSAKSNIQPRSQKKFSCSSCDATFVSKEQWLQHKDCAPTVIVCKYENCSKVFATKYKYHRHKIIHEKPNNFQCHFCQTKFNRLDHLKNHLLVHDMNRSTFACDICGKSYLYKSTLIFHKAKHEAVEGNSLSCLVCKKVFPSKEELKKHINVHNRYKREEKPRKMSCPDCGKQFLTQKDIRRHRVTHSKERPFLCEHCPHTFLRKDHLRRHYSSSHKKELYEQQLKSNPFGCSICLEAFNKQEFLAYHIKTVHPNGVDKVDPKQTKEKVVKTLSKSAAVKVVSIPSPQESISKTDKGSTAMQKLLLKRQVLSKQPLLQSQPNSLPGQSLLPPQLQPSPHSSQASEAQSCEPYPVSLIKIHPSEPVIAGTQPVFFPSLQTANTQATVLDAIGVDLLAQTSKAPAPFRVHNQVLSQVQLQAPTRSHIQLENQQLQQQQQEDQLQHVHQVQQPRQQHHLQQQQQYTTSNNCNAVQQLQIQQLLLPQHFSVQQQPQQQTIQSVGHVIQGIKLADFQNILLALDGQNLVSLQGLNISKPVQHMVVKDTTLGCKQLLQIPVQEPAPKSESSFFINCNGQIFQATVDNPTIAQLLNNSSSKLDLKQIQVVEDDFSRIVGQSNSNCMKSTGVIKSPSQNVHSQSDSLMGQQQLQDDFSEAFSSQVQAQLLPQQPQGHVQQNQIMDKSSNQDLSSFSVPWADNFDFKPVGEMSIPADVTSSTLDNLNLSQGSCWILQQQPQSLDQQPILQVQNQQSSPLFTLSTACTIADS</sequence>
<keyword evidence="4 9" id="KW-0863">Zinc-finger</keyword>
<dbReference type="SMART" id="SM00355">
    <property type="entry name" value="ZnF_C2H2"/>
    <property type="match status" value="9"/>
</dbReference>
<dbReference type="GO" id="GO:0010468">
    <property type="term" value="P:regulation of gene expression"/>
    <property type="evidence" value="ECO:0007669"/>
    <property type="project" value="TreeGrafter"/>
</dbReference>
<dbReference type="OMA" id="YHTENTH"/>
<feature type="domain" description="SET" evidence="12">
    <location>
        <begin position="65"/>
        <end position="176"/>
    </location>
</feature>
<dbReference type="AlphaFoldDB" id="A0A9W3AEW4"/>
<evidence type="ECO:0000313" key="15">
    <source>
        <dbReference type="RefSeq" id="XP_055885742.1"/>
    </source>
</evidence>
<dbReference type="PROSITE" id="PS00028">
    <property type="entry name" value="ZINC_FINGER_C2H2_1"/>
    <property type="match status" value="7"/>
</dbReference>
<feature type="domain" description="C2H2-type" evidence="11">
    <location>
        <begin position="641"/>
        <end position="669"/>
    </location>
</feature>
<gene>
    <name evidence="14 15" type="primary">LOC106058791</name>
</gene>
<feature type="compositionally biased region" description="Basic residues" evidence="10">
    <location>
        <begin position="434"/>
        <end position="444"/>
    </location>
</feature>
<dbReference type="Pfam" id="PF00096">
    <property type="entry name" value="zf-C2H2"/>
    <property type="match status" value="1"/>
</dbReference>
<evidence type="ECO:0000256" key="4">
    <source>
        <dbReference type="ARBA" id="ARBA00022771"/>
    </source>
</evidence>
<keyword evidence="13" id="KW-1185">Reference proteome</keyword>
<organism evidence="13 14">
    <name type="scientific">Biomphalaria glabrata</name>
    <name type="common">Bloodfluke planorb</name>
    <name type="synonym">Freshwater snail</name>
    <dbReference type="NCBI Taxonomy" id="6526"/>
    <lineage>
        <taxon>Eukaryota</taxon>
        <taxon>Metazoa</taxon>
        <taxon>Spiralia</taxon>
        <taxon>Lophotrochozoa</taxon>
        <taxon>Mollusca</taxon>
        <taxon>Gastropoda</taxon>
        <taxon>Heterobranchia</taxon>
        <taxon>Euthyneura</taxon>
        <taxon>Panpulmonata</taxon>
        <taxon>Hygrophila</taxon>
        <taxon>Lymnaeoidea</taxon>
        <taxon>Planorbidae</taxon>
        <taxon>Biomphalaria</taxon>
    </lineage>
</organism>
<evidence type="ECO:0000256" key="9">
    <source>
        <dbReference type="PROSITE-ProRule" id="PRU00042"/>
    </source>
</evidence>
<evidence type="ECO:0000256" key="1">
    <source>
        <dbReference type="ARBA" id="ARBA00004123"/>
    </source>
</evidence>
<dbReference type="PANTHER" id="PTHR16515">
    <property type="entry name" value="PR DOMAIN ZINC FINGER PROTEIN"/>
    <property type="match status" value="1"/>
</dbReference>
<dbReference type="Pfam" id="PF21549">
    <property type="entry name" value="PRDM2_PR"/>
    <property type="match status" value="1"/>
</dbReference>
<accession>A0A9W3AEW4</accession>
<keyword evidence="5" id="KW-0862">Zinc</keyword>
<feature type="compositionally biased region" description="Low complexity" evidence="10">
    <location>
        <begin position="766"/>
        <end position="790"/>
    </location>
</feature>
<dbReference type="InterPro" id="IPR050331">
    <property type="entry name" value="Zinc_finger"/>
</dbReference>
<dbReference type="InterPro" id="IPR046341">
    <property type="entry name" value="SET_dom_sf"/>
</dbReference>
<proteinExistence type="predicted"/>
<comment type="subcellular location">
    <subcellularLocation>
        <location evidence="1">Nucleus</location>
    </subcellularLocation>
</comment>
<protein>
    <submittedName>
        <fullName evidence="14 15">PR domain zinc finger protein 10-like</fullName>
    </submittedName>
</protein>
<dbReference type="InterPro" id="IPR001214">
    <property type="entry name" value="SET_dom"/>
</dbReference>
<dbReference type="OrthoDB" id="3533395at2759"/>
<evidence type="ECO:0000256" key="2">
    <source>
        <dbReference type="ARBA" id="ARBA00022723"/>
    </source>
</evidence>